<dbReference type="EMBL" id="JAKCXM010000747">
    <property type="protein sequence ID" value="KAJ0392018.1"/>
    <property type="molecule type" value="Genomic_DNA"/>
</dbReference>
<dbReference type="Proteomes" id="UP001209570">
    <property type="component" value="Unassembled WGS sequence"/>
</dbReference>
<feature type="compositionally biased region" description="Basic and acidic residues" evidence="1">
    <location>
        <begin position="315"/>
        <end position="329"/>
    </location>
</feature>
<proteinExistence type="predicted"/>
<accession>A0AAD5LA19</accession>
<evidence type="ECO:0000313" key="3">
    <source>
        <dbReference type="EMBL" id="KAJ0392018.1"/>
    </source>
</evidence>
<evidence type="ECO:0008006" key="5">
    <source>
        <dbReference type="Google" id="ProtNLM"/>
    </source>
</evidence>
<comment type="caution">
    <text evidence="3">The sequence shown here is derived from an EMBL/GenBank/DDBJ whole genome shotgun (WGS) entry which is preliminary data.</text>
</comment>
<name>A0AAD5LA19_PYTIN</name>
<feature type="region of interest" description="Disordered" evidence="1">
    <location>
        <begin position="315"/>
        <end position="337"/>
    </location>
</feature>
<feature type="region of interest" description="Disordered" evidence="1">
    <location>
        <begin position="249"/>
        <end position="276"/>
    </location>
</feature>
<dbReference type="CDD" id="cd12087">
    <property type="entry name" value="TM_EGFR-like"/>
    <property type="match status" value="1"/>
</dbReference>
<keyword evidence="2" id="KW-0472">Membrane</keyword>
<keyword evidence="2" id="KW-0812">Transmembrane</keyword>
<evidence type="ECO:0000256" key="1">
    <source>
        <dbReference type="SAM" id="MobiDB-lite"/>
    </source>
</evidence>
<gene>
    <name evidence="3" type="ORF">P43SY_001026</name>
</gene>
<evidence type="ECO:0000256" key="2">
    <source>
        <dbReference type="SAM" id="Phobius"/>
    </source>
</evidence>
<dbReference type="AlphaFoldDB" id="A0AAD5LA19"/>
<evidence type="ECO:0000313" key="4">
    <source>
        <dbReference type="Proteomes" id="UP001209570"/>
    </source>
</evidence>
<sequence length="337" mass="37145">MALNVTPNANVTFDGSSSDLAQQFYALYKAGKESVKLGVMPKREIVSRLDALNLSFHELPGLLQRAVVWDTGYVFNTYGDLVKVNTKIGHGMSEIAITREKFDAQGCKTQNCSTPEGARWQKNGECNGNQMASVALCSIDELGDDQDCGLSMWSTGGDPKRVPEMIAYRHKWLDNGVTYNVYAIHTRTMADSPVYGTCDRRKDGKVGTGSLVIPCVPKKQLDPMKLTNFGPPVHSDLVNAWLKEFKESLPVPTSKPPQQLDPPSTVKRTVSPQSGVDQPTDYKKLLVIVSIVGGAIVLVLLIAIFLLRKRRRGDDDTQYRASDAKHYNDKFGPNAHS</sequence>
<feature type="transmembrane region" description="Helical" evidence="2">
    <location>
        <begin position="285"/>
        <end position="307"/>
    </location>
</feature>
<keyword evidence="4" id="KW-1185">Reference proteome</keyword>
<reference evidence="3" key="1">
    <citation type="submission" date="2021-12" db="EMBL/GenBank/DDBJ databases">
        <title>Prjna785345.</title>
        <authorList>
            <person name="Rujirawat T."/>
            <person name="Krajaejun T."/>
        </authorList>
    </citation>
    <scope>NUCLEOTIDE SEQUENCE</scope>
    <source>
        <strain evidence="3">Pi057C3</strain>
    </source>
</reference>
<protein>
    <recommendedName>
        <fullName evidence="5">TKL protein kinase</fullName>
    </recommendedName>
</protein>
<keyword evidence="2" id="KW-1133">Transmembrane helix</keyword>
<organism evidence="3 4">
    <name type="scientific">Pythium insidiosum</name>
    <name type="common">Pythiosis disease agent</name>
    <dbReference type="NCBI Taxonomy" id="114742"/>
    <lineage>
        <taxon>Eukaryota</taxon>
        <taxon>Sar</taxon>
        <taxon>Stramenopiles</taxon>
        <taxon>Oomycota</taxon>
        <taxon>Peronosporomycetes</taxon>
        <taxon>Pythiales</taxon>
        <taxon>Pythiaceae</taxon>
        <taxon>Pythium</taxon>
    </lineage>
</organism>
<feature type="compositionally biased region" description="Polar residues" evidence="1">
    <location>
        <begin position="266"/>
        <end position="276"/>
    </location>
</feature>